<evidence type="ECO:0000256" key="6">
    <source>
        <dbReference type="ARBA" id="ARBA00044273"/>
    </source>
</evidence>
<evidence type="ECO:0000259" key="9">
    <source>
        <dbReference type="PROSITE" id="PS50850"/>
    </source>
</evidence>
<feature type="transmembrane region" description="Helical" evidence="8">
    <location>
        <begin position="476"/>
        <end position="495"/>
    </location>
</feature>
<keyword evidence="4 8" id="KW-1133">Transmembrane helix</keyword>
<dbReference type="PANTHER" id="PTHR23501:SF191">
    <property type="entry name" value="VACUOLAR BASIC AMINO ACID TRANSPORTER 4"/>
    <property type="match status" value="1"/>
</dbReference>
<comment type="caution">
    <text evidence="10">The sequence shown here is derived from an EMBL/GenBank/DDBJ whole genome shotgun (WGS) entry which is preliminary data.</text>
</comment>
<evidence type="ECO:0000313" key="10">
    <source>
        <dbReference type="EMBL" id="KAJ1921448.1"/>
    </source>
</evidence>
<dbReference type="Proteomes" id="UP001150569">
    <property type="component" value="Unassembled WGS sequence"/>
</dbReference>
<evidence type="ECO:0000256" key="2">
    <source>
        <dbReference type="ARBA" id="ARBA00022448"/>
    </source>
</evidence>
<name>A0A9W8A348_9FUNG</name>
<feature type="transmembrane region" description="Helical" evidence="8">
    <location>
        <begin position="210"/>
        <end position="235"/>
    </location>
</feature>
<evidence type="ECO:0000256" key="8">
    <source>
        <dbReference type="SAM" id="Phobius"/>
    </source>
</evidence>
<keyword evidence="3 8" id="KW-0812">Transmembrane</keyword>
<dbReference type="PANTHER" id="PTHR23501">
    <property type="entry name" value="MAJOR FACILITATOR SUPERFAMILY"/>
    <property type="match status" value="1"/>
</dbReference>
<feature type="compositionally biased region" description="Basic and acidic residues" evidence="7">
    <location>
        <begin position="91"/>
        <end position="104"/>
    </location>
</feature>
<evidence type="ECO:0000256" key="5">
    <source>
        <dbReference type="ARBA" id="ARBA00023136"/>
    </source>
</evidence>
<accession>A0A9W8A348</accession>
<reference evidence="10" key="1">
    <citation type="submission" date="2022-07" db="EMBL/GenBank/DDBJ databases">
        <title>Phylogenomic reconstructions and comparative analyses of Kickxellomycotina fungi.</title>
        <authorList>
            <person name="Reynolds N.K."/>
            <person name="Stajich J.E."/>
            <person name="Barry K."/>
            <person name="Grigoriev I.V."/>
            <person name="Crous P."/>
            <person name="Smith M.E."/>
        </authorList>
    </citation>
    <scope>NUCLEOTIDE SEQUENCE</scope>
    <source>
        <strain evidence="10">RSA 861</strain>
    </source>
</reference>
<dbReference type="PRINTS" id="PR01036">
    <property type="entry name" value="TCRTETB"/>
</dbReference>
<feature type="region of interest" description="Disordered" evidence="7">
    <location>
        <begin position="46"/>
        <end position="107"/>
    </location>
</feature>
<dbReference type="AlphaFoldDB" id="A0A9W8A348"/>
<dbReference type="InterPro" id="IPR005829">
    <property type="entry name" value="Sugar_transporter_CS"/>
</dbReference>
<dbReference type="Pfam" id="PF07690">
    <property type="entry name" value="MFS_1"/>
    <property type="match status" value="1"/>
</dbReference>
<feature type="transmembrane region" description="Helical" evidence="8">
    <location>
        <begin position="379"/>
        <end position="399"/>
    </location>
</feature>
<dbReference type="SUPFAM" id="SSF103473">
    <property type="entry name" value="MFS general substrate transporter"/>
    <property type="match status" value="1"/>
</dbReference>
<gene>
    <name evidence="10" type="ORF">IWQ60_006774</name>
</gene>
<dbReference type="Gene3D" id="1.20.1720.10">
    <property type="entry name" value="Multidrug resistance protein D"/>
    <property type="match status" value="1"/>
</dbReference>
<dbReference type="InterPro" id="IPR020846">
    <property type="entry name" value="MFS_dom"/>
</dbReference>
<keyword evidence="2" id="KW-0813">Transport</keyword>
<dbReference type="PROSITE" id="PS00216">
    <property type="entry name" value="SUGAR_TRANSPORT_1"/>
    <property type="match status" value="1"/>
</dbReference>
<feature type="transmembrane region" description="Helical" evidence="8">
    <location>
        <begin position="117"/>
        <end position="142"/>
    </location>
</feature>
<feature type="transmembrane region" description="Helical" evidence="8">
    <location>
        <begin position="185"/>
        <end position="204"/>
    </location>
</feature>
<organism evidence="10 11">
    <name type="scientific">Tieghemiomyces parasiticus</name>
    <dbReference type="NCBI Taxonomy" id="78921"/>
    <lineage>
        <taxon>Eukaryota</taxon>
        <taxon>Fungi</taxon>
        <taxon>Fungi incertae sedis</taxon>
        <taxon>Zoopagomycota</taxon>
        <taxon>Kickxellomycotina</taxon>
        <taxon>Dimargaritomycetes</taxon>
        <taxon>Dimargaritales</taxon>
        <taxon>Dimargaritaceae</taxon>
        <taxon>Tieghemiomyces</taxon>
    </lineage>
</organism>
<evidence type="ECO:0000256" key="4">
    <source>
        <dbReference type="ARBA" id="ARBA00022989"/>
    </source>
</evidence>
<keyword evidence="11" id="KW-1185">Reference proteome</keyword>
<dbReference type="GO" id="GO:0022857">
    <property type="term" value="F:transmembrane transporter activity"/>
    <property type="evidence" value="ECO:0007669"/>
    <property type="project" value="InterPro"/>
</dbReference>
<feature type="transmembrane region" description="Helical" evidence="8">
    <location>
        <begin position="419"/>
        <end position="437"/>
    </location>
</feature>
<dbReference type="OrthoDB" id="3437016at2759"/>
<dbReference type="GO" id="GO:0012505">
    <property type="term" value="C:endomembrane system"/>
    <property type="evidence" value="ECO:0007669"/>
    <property type="project" value="UniProtKB-SubCell"/>
</dbReference>
<feature type="transmembrane region" description="Helical" evidence="8">
    <location>
        <begin position="309"/>
        <end position="330"/>
    </location>
</feature>
<proteinExistence type="predicted"/>
<dbReference type="EMBL" id="JANBPT010000419">
    <property type="protein sequence ID" value="KAJ1921448.1"/>
    <property type="molecule type" value="Genomic_DNA"/>
</dbReference>
<feature type="transmembrane region" description="Helical" evidence="8">
    <location>
        <begin position="444"/>
        <end position="464"/>
    </location>
</feature>
<dbReference type="CDD" id="cd17502">
    <property type="entry name" value="MFS_Azr1_MDR_like"/>
    <property type="match status" value="1"/>
</dbReference>
<evidence type="ECO:0000256" key="1">
    <source>
        <dbReference type="ARBA" id="ARBA00004127"/>
    </source>
</evidence>
<feature type="region of interest" description="Disordered" evidence="7">
    <location>
        <begin position="1"/>
        <end position="33"/>
    </location>
</feature>
<feature type="transmembrane region" description="Helical" evidence="8">
    <location>
        <begin position="242"/>
        <end position="261"/>
    </location>
</feature>
<keyword evidence="5 8" id="KW-0472">Membrane</keyword>
<evidence type="ECO:0000256" key="3">
    <source>
        <dbReference type="ARBA" id="ARBA00022692"/>
    </source>
</evidence>
<protein>
    <recommendedName>
        <fullName evidence="6">MFS-type drug efflux transporter P55</fullName>
    </recommendedName>
</protein>
<evidence type="ECO:0000313" key="11">
    <source>
        <dbReference type="Proteomes" id="UP001150569"/>
    </source>
</evidence>
<feature type="transmembrane region" description="Helical" evidence="8">
    <location>
        <begin position="577"/>
        <end position="601"/>
    </location>
</feature>
<feature type="transmembrane region" description="Helical" evidence="8">
    <location>
        <begin position="273"/>
        <end position="297"/>
    </location>
</feature>
<comment type="subcellular location">
    <subcellularLocation>
        <location evidence="1">Endomembrane system</location>
        <topology evidence="1">Multi-pass membrane protein</topology>
    </subcellularLocation>
</comment>
<evidence type="ECO:0000256" key="7">
    <source>
        <dbReference type="SAM" id="MobiDB-lite"/>
    </source>
</evidence>
<sequence length="614" mass="65441">MGRHIPRPQSERIPRSLNIVHYQPSQPTPPHLALISPRRKLLYLLDSSYDQKGHPPPSPPPPSSHPPMYSDGKGAQCPSISAPNGLDLEDDKSSGHADHPHDMETDPVGPNFTTINLALLFFGVALAMFLSFLDTTIVSTALPAIGAHFHAVGQISWVATAYLLTSTVFQPVLGRCADIFGRKPVILTCVTVFLIGCGLCGIAHSMVQLVIFRGMAGMGAAGLMILPGIIVADIIPLHRRAIFLSAQGVIFAFSSVLGPLLGGVFTDHASWRWVFFINLPVGGIATLCLVFFLRIPAPTGNFRAKLGRLDGWGILTLTAASTGFLLPVMWGGNQFAWDSAAIVGPLVGGLLCLVVFVMVETFVAPEPLIPMHLFAQRNVTLGLAAILLLGMVLLGHLYYMPIYFTVVRGESATTAGTKLLPFLLGLVVSSLLSGAFINKTGRYIPPIWLGSALATLGLGLTSLLDRHSGVGQQIGYLIVFGLGAGLCIQPLLLVVQSAVTDADVAVASACYGFAQNIGSTLGLAIMSSVLNNVRDHALRLASHTYHVTLTADATNLAHLSHEATNAYRDAYVQGLRMMYLVAMPLMVLCFLTSLALCHIPLRTTTGGVAPTHSF</sequence>
<feature type="transmembrane region" description="Helical" evidence="8">
    <location>
        <begin position="154"/>
        <end position="173"/>
    </location>
</feature>
<dbReference type="GO" id="GO:0005886">
    <property type="term" value="C:plasma membrane"/>
    <property type="evidence" value="ECO:0007669"/>
    <property type="project" value="TreeGrafter"/>
</dbReference>
<feature type="compositionally biased region" description="Pro residues" evidence="7">
    <location>
        <begin position="54"/>
        <end position="65"/>
    </location>
</feature>
<dbReference type="InterPro" id="IPR011701">
    <property type="entry name" value="MFS"/>
</dbReference>
<feature type="transmembrane region" description="Helical" evidence="8">
    <location>
        <begin position="336"/>
        <end position="359"/>
    </location>
</feature>
<feature type="domain" description="Major facilitator superfamily (MFS) profile" evidence="9">
    <location>
        <begin position="120"/>
        <end position="601"/>
    </location>
</feature>
<dbReference type="InterPro" id="IPR036259">
    <property type="entry name" value="MFS_trans_sf"/>
</dbReference>
<dbReference type="PROSITE" id="PS50850">
    <property type="entry name" value="MFS"/>
    <property type="match status" value="1"/>
</dbReference>
<dbReference type="Gene3D" id="1.20.1250.20">
    <property type="entry name" value="MFS general substrate transporter like domains"/>
    <property type="match status" value="1"/>
</dbReference>